<evidence type="ECO:0000256" key="1">
    <source>
        <dbReference type="ARBA" id="ARBA00011046"/>
    </source>
</evidence>
<keyword evidence="2" id="KW-0805">Transcription regulation</keyword>
<keyword evidence="6" id="KW-1185">Reference proteome</keyword>
<protein>
    <submittedName>
        <fullName evidence="5">BlaI/MecI/CopY family transcriptional regulator</fullName>
    </submittedName>
</protein>
<dbReference type="Pfam" id="PF03965">
    <property type="entry name" value="Penicillinase_R"/>
    <property type="match status" value="1"/>
</dbReference>
<dbReference type="PIRSF" id="PIRSF019455">
    <property type="entry name" value="CopR_AtkY"/>
    <property type="match status" value="1"/>
</dbReference>
<sequence length="137" mass="14730">MSDEEDGNVSLSELQLALMRQLWMRGDGGEASTAEVAEGLRNERGLAHTTVATLLTRLEKRGLVASRREGRGLVYRALVSEAQVQRSMVSGLLSNLFEGKASALLTHLLAQNEIGDSDLAQMRALLSKRKGGGGHAD</sequence>
<organism evidence="5 6">
    <name type="scientific">Roseateles agri</name>
    <dbReference type="NCBI Taxonomy" id="3098619"/>
    <lineage>
        <taxon>Bacteria</taxon>
        <taxon>Pseudomonadati</taxon>
        <taxon>Pseudomonadota</taxon>
        <taxon>Betaproteobacteria</taxon>
        <taxon>Burkholderiales</taxon>
        <taxon>Sphaerotilaceae</taxon>
        <taxon>Roseateles</taxon>
    </lineage>
</organism>
<keyword evidence="3" id="KW-0238">DNA-binding</keyword>
<dbReference type="EMBL" id="JAXCLA010000002">
    <property type="protein sequence ID" value="MDY0744053.1"/>
    <property type="molecule type" value="Genomic_DNA"/>
</dbReference>
<evidence type="ECO:0000256" key="2">
    <source>
        <dbReference type="ARBA" id="ARBA00023015"/>
    </source>
</evidence>
<dbReference type="InterPro" id="IPR005650">
    <property type="entry name" value="BlaI_family"/>
</dbReference>
<evidence type="ECO:0000256" key="3">
    <source>
        <dbReference type="ARBA" id="ARBA00023125"/>
    </source>
</evidence>
<keyword evidence="4" id="KW-0804">Transcription</keyword>
<dbReference type="RefSeq" id="WP_320421959.1">
    <property type="nucleotide sequence ID" value="NZ_JAXCLA010000002.1"/>
</dbReference>
<proteinExistence type="inferred from homology"/>
<dbReference type="InterPro" id="IPR036388">
    <property type="entry name" value="WH-like_DNA-bd_sf"/>
</dbReference>
<evidence type="ECO:0000256" key="4">
    <source>
        <dbReference type="ARBA" id="ARBA00023163"/>
    </source>
</evidence>
<dbReference type="InterPro" id="IPR036390">
    <property type="entry name" value="WH_DNA-bd_sf"/>
</dbReference>
<comment type="caution">
    <text evidence="5">The sequence shown here is derived from an EMBL/GenBank/DDBJ whole genome shotgun (WGS) entry which is preliminary data.</text>
</comment>
<evidence type="ECO:0000313" key="5">
    <source>
        <dbReference type="EMBL" id="MDY0744053.1"/>
    </source>
</evidence>
<dbReference type="SUPFAM" id="SSF46785">
    <property type="entry name" value="Winged helix' DNA-binding domain"/>
    <property type="match status" value="1"/>
</dbReference>
<reference evidence="5 6" key="1">
    <citation type="submission" date="2023-11" db="EMBL/GenBank/DDBJ databases">
        <title>Paucibacter sp. nov., isolated from fresh soil in Korea.</title>
        <authorList>
            <person name="Le N.T.T."/>
        </authorList>
    </citation>
    <scope>NUCLEOTIDE SEQUENCE [LARGE SCALE GENOMIC DNA]</scope>
    <source>
        <strain evidence="5 6">R3-3</strain>
    </source>
</reference>
<dbReference type="Gene3D" id="1.10.4040.10">
    <property type="entry name" value="Penicillinase repressor domain"/>
    <property type="match status" value="1"/>
</dbReference>
<gene>
    <name evidence="5" type="ORF">SNE35_06035</name>
</gene>
<dbReference type="Gene3D" id="1.10.10.10">
    <property type="entry name" value="Winged helix-like DNA-binding domain superfamily/Winged helix DNA-binding domain"/>
    <property type="match status" value="1"/>
</dbReference>
<accession>A0ABU5DCQ3</accession>
<comment type="similarity">
    <text evidence="1">Belongs to the BlaI transcriptional regulatory family.</text>
</comment>
<dbReference type="Proteomes" id="UP001285263">
    <property type="component" value="Unassembled WGS sequence"/>
</dbReference>
<evidence type="ECO:0000313" key="6">
    <source>
        <dbReference type="Proteomes" id="UP001285263"/>
    </source>
</evidence>
<name>A0ABU5DCQ3_9BURK</name>